<dbReference type="InterPro" id="IPR036291">
    <property type="entry name" value="NAD(P)-bd_dom_sf"/>
</dbReference>
<name>A0A4R0R2J3_9APHY</name>
<dbReference type="Gene3D" id="3.40.50.720">
    <property type="entry name" value="NAD(P)-binding Rossmann-like Domain"/>
    <property type="match status" value="2"/>
</dbReference>
<dbReference type="InterPro" id="IPR002225">
    <property type="entry name" value="3Beta_OHSteriod_DH/Estase"/>
</dbReference>
<dbReference type="GO" id="GO:0016616">
    <property type="term" value="F:oxidoreductase activity, acting on the CH-OH group of donors, NAD or NADP as acceptor"/>
    <property type="evidence" value="ECO:0007669"/>
    <property type="project" value="InterPro"/>
</dbReference>
<evidence type="ECO:0000313" key="4">
    <source>
        <dbReference type="EMBL" id="TCD61281.1"/>
    </source>
</evidence>
<feature type="domain" description="3-beta hydroxysteroid dehydrogenase/isomerase" evidence="3">
    <location>
        <begin position="10"/>
        <end position="225"/>
    </location>
</feature>
<dbReference type="Proteomes" id="UP000292702">
    <property type="component" value="Unassembled WGS sequence"/>
</dbReference>
<sequence length="432" mass="47884">MASGARDSYLVIGGSGFLGRHIVEALQARGDVVSVFDIVQRYHDVPFFGGDISEEDQVADALQKSNATAIIHTASPPAGLSDPALYWKVNVDGTKAVIAAAQRVGVKKLVYTSSAGVVFNGEDIIDVDERVGFPEKAMDAYNESKAKAERAVLEANGQNGLLTVALRPAGIFGPGDRQVMAGMVEVYKRNQTHFQIGDNSNLFDWTYVGNVAHAHLLAADRLTETLNGTLNLEKVQEEIKTKALPPILKTTGQLRVPSSDARPLGPYLYRPDDADEIEGKWQDPTYKPSADRPLRRSKFDQFSENSLTHDDSHLSVAGQAFFITNGEPVYFWDFLRAVWYRLDRADGFTRQEKGRTTFSKSIGMVLAGAAEWWGWLSGKEPTFTRFRVTFTCASRWHNIEKARRLLGYEPIVGMEEGLDKMVDWYLATQAKA</sequence>
<keyword evidence="2" id="KW-0560">Oxidoreductase</keyword>
<dbReference type="STRING" id="92696.A0A4R0R2J3"/>
<dbReference type="PANTHER" id="PTHR43245">
    <property type="entry name" value="BIFUNCTIONAL POLYMYXIN RESISTANCE PROTEIN ARNA"/>
    <property type="match status" value="1"/>
</dbReference>
<dbReference type="OrthoDB" id="10058185at2759"/>
<organism evidence="4 5">
    <name type="scientific">Steccherinum ochraceum</name>
    <dbReference type="NCBI Taxonomy" id="92696"/>
    <lineage>
        <taxon>Eukaryota</taxon>
        <taxon>Fungi</taxon>
        <taxon>Dikarya</taxon>
        <taxon>Basidiomycota</taxon>
        <taxon>Agaricomycotina</taxon>
        <taxon>Agaricomycetes</taxon>
        <taxon>Polyporales</taxon>
        <taxon>Steccherinaceae</taxon>
        <taxon>Steccherinum</taxon>
    </lineage>
</organism>
<dbReference type="EMBL" id="RWJN01000484">
    <property type="protein sequence ID" value="TCD61281.1"/>
    <property type="molecule type" value="Genomic_DNA"/>
</dbReference>
<evidence type="ECO:0000256" key="2">
    <source>
        <dbReference type="ARBA" id="ARBA00023002"/>
    </source>
</evidence>
<dbReference type="Pfam" id="PF01073">
    <property type="entry name" value="3Beta_HSD"/>
    <property type="match status" value="1"/>
</dbReference>
<dbReference type="InterPro" id="IPR050177">
    <property type="entry name" value="Lipid_A_modif_metabolic_enz"/>
</dbReference>
<dbReference type="AlphaFoldDB" id="A0A4R0R2J3"/>
<dbReference type="GO" id="GO:0006694">
    <property type="term" value="P:steroid biosynthetic process"/>
    <property type="evidence" value="ECO:0007669"/>
    <property type="project" value="InterPro"/>
</dbReference>
<comment type="similarity">
    <text evidence="1">Belongs to the 3-beta-HSD family.</text>
</comment>
<gene>
    <name evidence="4" type="primary">ERG26</name>
    <name evidence="4" type="ORF">EIP91_008677</name>
</gene>
<evidence type="ECO:0000256" key="1">
    <source>
        <dbReference type="ARBA" id="ARBA00009219"/>
    </source>
</evidence>
<evidence type="ECO:0000313" key="5">
    <source>
        <dbReference type="Proteomes" id="UP000292702"/>
    </source>
</evidence>
<protein>
    <submittedName>
        <fullName evidence="4">Erg26, C-3 sterol dehydrogenase</fullName>
    </submittedName>
</protein>
<evidence type="ECO:0000259" key="3">
    <source>
        <dbReference type="Pfam" id="PF01073"/>
    </source>
</evidence>
<reference evidence="4 5" key="1">
    <citation type="submission" date="2018-11" db="EMBL/GenBank/DDBJ databases">
        <title>Genome assembly of Steccherinum ochraceum LE-BIN_3174, the white-rot fungus of the Steccherinaceae family (The Residual Polyporoid clade, Polyporales, Basidiomycota).</title>
        <authorList>
            <person name="Fedorova T.V."/>
            <person name="Glazunova O.A."/>
            <person name="Landesman E.O."/>
            <person name="Moiseenko K.V."/>
            <person name="Psurtseva N.V."/>
            <person name="Savinova O.S."/>
            <person name="Shakhova N.V."/>
            <person name="Tyazhelova T.V."/>
            <person name="Vasina D.V."/>
        </authorList>
    </citation>
    <scope>NUCLEOTIDE SEQUENCE [LARGE SCALE GENOMIC DNA]</scope>
    <source>
        <strain evidence="4 5">LE-BIN_3174</strain>
    </source>
</reference>
<accession>A0A4R0R2J3</accession>
<keyword evidence="5" id="KW-1185">Reference proteome</keyword>
<dbReference type="PANTHER" id="PTHR43245:SF51">
    <property type="entry name" value="SHORT CHAIN DEHYDROGENASE_REDUCTASE FAMILY 42E, MEMBER 2"/>
    <property type="match status" value="1"/>
</dbReference>
<dbReference type="SUPFAM" id="SSF51735">
    <property type="entry name" value="NAD(P)-binding Rossmann-fold domains"/>
    <property type="match status" value="2"/>
</dbReference>
<proteinExistence type="inferred from homology"/>
<comment type="caution">
    <text evidence="4">The sequence shown here is derived from an EMBL/GenBank/DDBJ whole genome shotgun (WGS) entry which is preliminary data.</text>
</comment>